<evidence type="ECO:0000256" key="1">
    <source>
        <dbReference type="ARBA" id="ARBA00022603"/>
    </source>
</evidence>
<reference evidence="5 6" key="1">
    <citation type="journal article" date="2021" name="Int. J. Syst. Evol. Microbiol.">
        <title>Reticulibacter mediterranei gen. nov., sp. nov., within the new family Reticulibacteraceae fam. nov., and Ktedonospora formicarum gen. nov., sp. nov., Ktedonobacter robiniae sp. nov., Dictyobacter formicarum sp. nov. and Dictyobacter arantiisoli sp. nov., belonging to the class Ktedonobacteria.</title>
        <authorList>
            <person name="Yabe S."/>
            <person name="Zheng Y."/>
            <person name="Wang C.M."/>
            <person name="Sakai Y."/>
            <person name="Abe K."/>
            <person name="Yokota A."/>
            <person name="Donadio S."/>
            <person name="Cavaletti L."/>
            <person name="Monciardini P."/>
        </authorList>
    </citation>
    <scope>NUCLEOTIDE SEQUENCE [LARGE SCALE GENOMIC DNA]</scope>
    <source>
        <strain evidence="5 6">SOSP1-30</strain>
    </source>
</reference>
<dbReference type="EMBL" id="BNJG01000002">
    <property type="protein sequence ID" value="GHO55887.1"/>
    <property type="molecule type" value="Genomic_DNA"/>
</dbReference>
<sequence>MVSFFASRPRKQPQETARSLPPDMRQLILEGHIRDFHPQLGHFGGIIGGPPCQAFSRFKYLVEYNGYQTAPNLIPEFEWCVKEAQPAWFIMENVLDAPLPVVLGYQVQSQLLNNRKHGGGTQSRTRRISFGTRDGRRLLVPETPEPQE</sequence>
<proteinExistence type="predicted"/>
<dbReference type="Proteomes" id="UP000654345">
    <property type="component" value="Unassembled WGS sequence"/>
</dbReference>
<dbReference type="RefSeq" id="WP_201372510.1">
    <property type="nucleotide sequence ID" value="NZ_BNJG01000002.1"/>
</dbReference>
<keyword evidence="1" id="KW-0489">Methyltransferase</keyword>
<dbReference type="SUPFAM" id="SSF53335">
    <property type="entry name" value="S-adenosyl-L-methionine-dependent methyltransferases"/>
    <property type="match status" value="1"/>
</dbReference>
<evidence type="ECO:0000256" key="3">
    <source>
        <dbReference type="ARBA" id="ARBA00022747"/>
    </source>
</evidence>
<name>A0ABQ3UU32_9CHLR</name>
<keyword evidence="6" id="KW-1185">Reference proteome</keyword>
<dbReference type="InterPro" id="IPR029063">
    <property type="entry name" value="SAM-dependent_MTases_sf"/>
</dbReference>
<accession>A0ABQ3UU32</accession>
<keyword evidence="3" id="KW-0680">Restriction system</keyword>
<keyword evidence="2" id="KW-0808">Transferase</keyword>
<protein>
    <recommendedName>
        <fullName evidence="7">DNA (cytosine-5-)-methyltransferase</fullName>
    </recommendedName>
</protein>
<evidence type="ECO:0000313" key="5">
    <source>
        <dbReference type="EMBL" id="GHO55887.1"/>
    </source>
</evidence>
<dbReference type="Gene3D" id="3.40.50.150">
    <property type="entry name" value="Vaccinia Virus protein VP39"/>
    <property type="match status" value="1"/>
</dbReference>
<evidence type="ECO:0000313" key="6">
    <source>
        <dbReference type="Proteomes" id="UP000654345"/>
    </source>
</evidence>
<feature type="region of interest" description="Disordered" evidence="4">
    <location>
        <begin position="1"/>
        <end position="21"/>
    </location>
</feature>
<comment type="caution">
    <text evidence="5">The sequence shown here is derived from an EMBL/GenBank/DDBJ whole genome shotgun (WGS) entry which is preliminary data.</text>
</comment>
<dbReference type="Pfam" id="PF00145">
    <property type="entry name" value="DNA_methylase"/>
    <property type="match status" value="1"/>
</dbReference>
<evidence type="ECO:0008006" key="7">
    <source>
        <dbReference type="Google" id="ProtNLM"/>
    </source>
</evidence>
<evidence type="ECO:0000256" key="4">
    <source>
        <dbReference type="SAM" id="MobiDB-lite"/>
    </source>
</evidence>
<organism evidence="5 6">
    <name type="scientific">Ktedonobacter robiniae</name>
    <dbReference type="NCBI Taxonomy" id="2778365"/>
    <lineage>
        <taxon>Bacteria</taxon>
        <taxon>Bacillati</taxon>
        <taxon>Chloroflexota</taxon>
        <taxon>Ktedonobacteria</taxon>
        <taxon>Ktedonobacterales</taxon>
        <taxon>Ktedonobacteraceae</taxon>
        <taxon>Ktedonobacter</taxon>
    </lineage>
</organism>
<dbReference type="InterPro" id="IPR001525">
    <property type="entry name" value="C5_MeTfrase"/>
</dbReference>
<evidence type="ECO:0000256" key="2">
    <source>
        <dbReference type="ARBA" id="ARBA00022679"/>
    </source>
</evidence>
<gene>
    <name evidence="5" type="ORF">KSB_43620</name>
</gene>